<comment type="caution">
    <text evidence="2">The sequence shown here is derived from an EMBL/GenBank/DDBJ whole genome shotgun (WGS) entry which is preliminary data.</text>
</comment>
<organism evidence="2 3">
    <name type="scientific">Quercus rubra</name>
    <name type="common">Northern red oak</name>
    <name type="synonym">Quercus borealis</name>
    <dbReference type="NCBI Taxonomy" id="3512"/>
    <lineage>
        <taxon>Eukaryota</taxon>
        <taxon>Viridiplantae</taxon>
        <taxon>Streptophyta</taxon>
        <taxon>Embryophyta</taxon>
        <taxon>Tracheophyta</taxon>
        <taxon>Spermatophyta</taxon>
        <taxon>Magnoliopsida</taxon>
        <taxon>eudicotyledons</taxon>
        <taxon>Gunneridae</taxon>
        <taxon>Pentapetalae</taxon>
        <taxon>rosids</taxon>
        <taxon>fabids</taxon>
        <taxon>Fagales</taxon>
        <taxon>Fagaceae</taxon>
        <taxon>Quercus</taxon>
    </lineage>
</organism>
<dbReference type="InterPro" id="IPR038920">
    <property type="entry name" value="At3g05675-like"/>
</dbReference>
<evidence type="ECO:0000313" key="3">
    <source>
        <dbReference type="Proteomes" id="UP001324115"/>
    </source>
</evidence>
<dbReference type="EMBL" id="JAXUIC010000003">
    <property type="protein sequence ID" value="KAK4597303.1"/>
    <property type="molecule type" value="Genomic_DNA"/>
</dbReference>
<dbReference type="Proteomes" id="UP001324115">
    <property type="component" value="Unassembled WGS sequence"/>
</dbReference>
<dbReference type="AlphaFoldDB" id="A0AAN7FNX5"/>
<evidence type="ECO:0008006" key="4">
    <source>
        <dbReference type="Google" id="ProtNLM"/>
    </source>
</evidence>
<protein>
    <recommendedName>
        <fullName evidence="4">BTB/POZ domain-containing protein</fullName>
    </recommendedName>
</protein>
<sequence>MKMGMEADMSIAYGYKTKQPSSLLSSIFMSTANAAAKTLVSVSKTQQTEKWKAMDHMRFMVMIITWLTLWVLRVLMDYLPSSSIPYSPQYLLGFVGSLALPRPSSSSSSSSFPSLDLVVHEGLDGPSVQALGRALSQILALLSEIPATSRKYQFAMAMADRIMEENARYGHMELLQINRMTLASAFGRTSNLLCETLKRTVTEYDHHDNNNGTWSTSLIRMLPMGSYLSSYMKGLGVCVNAIRSIVAKVGTCHELQKKRQLGGIGCETDQGEVEEVMAEKLAQELLWITTKVKDYGTVDDALVQWSFASDLASLSLTTINVRVQGFIVKISAILFRDLIGEDLKISRQVKFRLLLFWLPLFCHASNGLTYPVLTRFEKMEVESAIDEVLSSLPASDQEVILTNWLQDFAIAASDWPNLQFSYDRWCQTSRKVVS</sequence>
<name>A0AAN7FNX5_QUERU</name>
<proteinExistence type="predicted"/>
<dbReference type="PANTHER" id="PTHR31060:SF31">
    <property type="entry name" value="BTB_POZ DOMAIN PROTEIN"/>
    <property type="match status" value="1"/>
</dbReference>
<gene>
    <name evidence="2" type="ORF">RGQ29_015032</name>
</gene>
<dbReference type="PANTHER" id="PTHR31060">
    <property type="entry name" value="OSJNBA0011J08.25 PROTEIN-RELATED"/>
    <property type="match status" value="1"/>
</dbReference>
<keyword evidence="1" id="KW-0812">Transmembrane</keyword>
<keyword evidence="1" id="KW-1133">Transmembrane helix</keyword>
<feature type="transmembrane region" description="Helical" evidence="1">
    <location>
        <begin position="58"/>
        <end position="76"/>
    </location>
</feature>
<keyword evidence="1" id="KW-0472">Membrane</keyword>
<evidence type="ECO:0000313" key="2">
    <source>
        <dbReference type="EMBL" id="KAK4597303.1"/>
    </source>
</evidence>
<reference evidence="2 3" key="1">
    <citation type="journal article" date="2023" name="G3 (Bethesda)">
        <title>A haplotype-resolved chromosome-scale genome for Quercus rubra L. provides insights into the genetics of adaptive traits for red oak species.</title>
        <authorList>
            <person name="Kapoor B."/>
            <person name="Jenkins J."/>
            <person name="Schmutz J."/>
            <person name="Zhebentyayeva T."/>
            <person name="Kuelheim C."/>
            <person name="Coggeshall M."/>
            <person name="Heim C."/>
            <person name="Lasky J.R."/>
            <person name="Leites L."/>
            <person name="Islam-Faridi N."/>
            <person name="Romero-Severson J."/>
            <person name="DeLeo V.L."/>
            <person name="Lucas S.M."/>
            <person name="Lazic D."/>
            <person name="Gailing O."/>
            <person name="Carlson J."/>
            <person name="Staton M."/>
        </authorList>
    </citation>
    <scope>NUCLEOTIDE SEQUENCE [LARGE SCALE GENOMIC DNA]</scope>
    <source>
        <strain evidence="2">Pseudo-F2</strain>
    </source>
</reference>
<accession>A0AAN7FNX5</accession>
<evidence type="ECO:0000256" key="1">
    <source>
        <dbReference type="SAM" id="Phobius"/>
    </source>
</evidence>
<keyword evidence="3" id="KW-1185">Reference proteome</keyword>